<comment type="similarity">
    <text evidence="2 6">Belongs to the glycosyl hydrolase 53 family.</text>
</comment>
<evidence type="ECO:0000256" key="6">
    <source>
        <dbReference type="RuleBase" id="RU361192"/>
    </source>
</evidence>
<comment type="caution">
    <text evidence="8">The sequence shown here is derived from an EMBL/GenBank/DDBJ whole genome shotgun (WGS) entry which is preliminary data.</text>
</comment>
<dbReference type="Gene3D" id="2.60.40.10">
    <property type="entry name" value="Immunoglobulins"/>
    <property type="match status" value="2"/>
</dbReference>
<dbReference type="InterPro" id="IPR058094">
    <property type="entry name" value="Ig-like_OmpL47-like"/>
</dbReference>
<accession>A0ABP5D0N8</accession>
<protein>
    <recommendedName>
        <fullName evidence="3 6">Arabinogalactan endo-beta-1,4-galactanase</fullName>
        <ecNumber evidence="3 6">3.2.1.89</ecNumber>
    </recommendedName>
</protein>
<dbReference type="RefSeq" id="WP_344057333.1">
    <property type="nucleotide sequence ID" value="NZ_BAAAOH010000001.1"/>
</dbReference>
<evidence type="ECO:0000256" key="2">
    <source>
        <dbReference type="ARBA" id="ARBA00010687"/>
    </source>
</evidence>
<keyword evidence="5 6" id="KW-0326">Glycosidase</keyword>
<comment type="catalytic activity">
    <reaction evidence="1 6">
        <text>The enzyme specifically hydrolyzes (1-&gt;4)-beta-D-galactosidic linkages in type I arabinogalactans.</text>
        <dbReference type="EC" id="3.2.1.89"/>
    </reaction>
</comment>
<dbReference type="Gene3D" id="2.60.120.260">
    <property type="entry name" value="Galactose-binding domain-like"/>
    <property type="match status" value="2"/>
</dbReference>
<feature type="domain" description="BIG2" evidence="7">
    <location>
        <begin position="1578"/>
        <end position="1656"/>
    </location>
</feature>
<dbReference type="InterPro" id="IPR008964">
    <property type="entry name" value="Invasin/intimin_cell_adhesion"/>
</dbReference>
<organism evidence="8 9">
    <name type="scientific">Microbacterium pumilum</name>
    <dbReference type="NCBI Taxonomy" id="344165"/>
    <lineage>
        <taxon>Bacteria</taxon>
        <taxon>Bacillati</taxon>
        <taxon>Actinomycetota</taxon>
        <taxon>Actinomycetes</taxon>
        <taxon>Micrococcales</taxon>
        <taxon>Microbacteriaceae</taxon>
        <taxon>Microbacterium</taxon>
    </lineage>
</organism>
<feature type="domain" description="BIG2" evidence="7">
    <location>
        <begin position="887"/>
        <end position="975"/>
    </location>
</feature>
<evidence type="ECO:0000256" key="4">
    <source>
        <dbReference type="ARBA" id="ARBA00022801"/>
    </source>
</evidence>
<evidence type="ECO:0000256" key="1">
    <source>
        <dbReference type="ARBA" id="ARBA00001695"/>
    </source>
</evidence>
<feature type="domain" description="BIG2" evidence="7">
    <location>
        <begin position="786"/>
        <end position="865"/>
    </location>
</feature>
<dbReference type="InterPro" id="IPR059177">
    <property type="entry name" value="GH29D-like_dom"/>
</dbReference>
<dbReference type="Gene3D" id="3.30.1920.20">
    <property type="match status" value="4"/>
</dbReference>
<dbReference type="Gene3D" id="3.20.20.80">
    <property type="entry name" value="Glycosidases"/>
    <property type="match status" value="1"/>
</dbReference>
<dbReference type="EC" id="3.2.1.89" evidence="3 6"/>
<evidence type="ECO:0000259" key="7">
    <source>
        <dbReference type="SMART" id="SM00635"/>
    </source>
</evidence>
<dbReference type="Pfam" id="PF13290">
    <property type="entry name" value="CHB_HEX_C_1"/>
    <property type="match status" value="1"/>
</dbReference>
<dbReference type="NCBIfam" id="NF047446">
    <property type="entry name" value="barrel_OmpL47"/>
    <property type="match status" value="13"/>
</dbReference>
<evidence type="ECO:0000313" key="9">
    <source>
        <dbReference type="Proteomes" id="UP001500326"/>
    </source>
</evidence>
<dbReference type="Gene3D" id="2.60.40.3630">
    <property type="match status" value="1"/>
</dbReference>
<sequence>MSVKEALRSVVTGIALAIASVLVVSSVAAAETGSVREIAFVPLSVGMAGANLDFEGGLTGWDTTGAVTSPTSGAQDGSRYAALPANATAQVTITGLQQGSYSLTGWFRGSAGNNVANITVSGSGGPNSVMLLDANLSSTAWQQTSNRNVLVYSGEVVLTITAGSTALSVDTLELTLDSADESLANWGFESGLDDWSANAGVTVVTDNADTGEKAVKLAAGGQVAQQVAVEPNTRYGFTVRAKVDEQDTFSTEKTKDSKDRINGELVHRESTGDRVNIGVKTLGGTVLRQAPAGTTGYSLVSITFETGPDDHAVVLYANTINDAAYQSSVTVWKTEGSYVEDPWTGNGAGSAYVDTADLFVIHDDENIRGADVSFMPAIEDKGGKYFANGVQQDGLRILSNHGVNSIISMIFVQAGNTVYDNNTLEPIYSDQLDAAGNPIEYRMIEGYFDKVHTTRLAQRASQLGISYMPSFHYSDSWISAGKAYAPSSWINTDYAGKRTNTDLAHIKSIVYNYVYDFVSGLVAAGVDIAGVKQGNEQDGGLIWPIGRGAASVGHASIITATWDAVEAAAPGTARSIHSNNGYDVPYTDAIFNNLTAAGAKFDGESHSLYGGRSSGNIIKMATVQNADPVRRYRDYLNVETGFAFTKYLSSFDQQVASMGQSAYYRSNPNGQYNWILDYQQAALDTPNPYGQTRGFYYWETDWIPTPGAGSSQTSNANVAGRIMFNNGDVTIKEMGSTRSGKAGDMMDSMYGYLWRGLPKAKPVTAYSPLSSDNGIAGGAYAVTPTVPTGISVADSAISLTVGLSQRLKPTVTPVAQVLTDSTVRYSSSDPAVASVTHNGYVKALAPGSTTVTARDAAGHIATVSVTVSATTKATNADLAVTAGTTTVADGGTVTAAVLARLDLTATLANATTKVVTYKSSDPTIASFFGETWQTPVGTMKQRTDDSSKVQLDIKRAGTTTITVTSADGGATKSFTLNTTKVAVTSITLNKTSATVSNSRKLQLVATIAPANATLYKVNWTSSNPAVAKVDKMGMVTAVAPGTATIRAESDDSTTMAATSAITVVPVQVEGVVLNKTSLTVQTGSTKPLSALVLPEDADNKSVTWSTSDPAIATVGASGAVTGVHAGTAIITATTAQGGFTAHATVTVQTDEVAVTGITLDRHTHFFASDYFSTVNPGTVAPTIAVSAAIAPIEATKDTVIWKSDTPTVATVNSFGIITAVSAGVATITASSEDGLFHDSITVYVPTISDSFDNRTIGDTWSTGRAANYSGVMNAAVIDSNGDQVLAAVGSGSGGRGGARYISPAVKNDLVILDFDWHVGQPTGTKGAFLTIADSTESRYLGIQYSWATELVYASGGKSGSTSATTNEPLANTTPVGTGFNVNNVWYKVHVEIDMIAKQSVFTITRKDNPAITATHTVPFAADTVYNGNVASLQWWTTRAPSATMSWTTMLDDVNIYKAAPIAKTVTVNSTGIRFIPITGTRMTQFQLSSGVVPTTISQNVTYTSANTNLVTVTSSGLVTPAHLYSSLNTVVSGTTTVRVASAVDPTVYVDVPVTVTNEIRASEFFWVEDSDGDYVYEEGESGSTIPLDVGDEDQLVARLTGGDGATDVADIEWKSTDPSVVEIDSETGELTAIADGVATVNVTVSLYTGEPKTAAITFRVGPAPTASSIAVTHQPTKTTYQVGEELVSDGLEVTATLTDGSTTVLEADEYTISGFSSAQPGTDVVVVTLKSDETKKTGFTVTIATPDTTAPVVVATVNPASPTGLAGWYTGAVGVTLSATDDAGVASIEYRVGADGAWTDYEAQVAAPEGATAFGYRATDTKGNVSAVQTVTVQRDEVGPAAAAAFDDADGTTEGPVAVTLSATDAASGVDTISYSVDGGTWLTYSGPVSVSGAGEHVVTYRAIDVAGNVGSVKTATVSIVAADTTAPIVAASLNPASPTGDAGWYVGAVALTLTATDDRSGIGSIQYTVGSGTWTTYTGPVALDEGSMAVSYRATDGKGNVSDQESLTVKRDDTAPAVSADFDDHSGASTGPVAVTLSATDAGSGVGSIAYTLDGGAWTTYTTPLSVTGAGTHTVAYEASDAAGNVSAVSTATIQIAVADTVAPVVTAVAAPAAPSGLAGWYAGAVSVTLSAVDERSGIASIEYRANGGSWTVYTSPVVIPEGIVEVEYRATDTKGNVSAPDTITVKRDVTAPVSAASFDDQDGQATGPVEVVLTSTDGGSGVSGVTYSVNGGASTLYTGVFEVATNATITFAATDRAGNVEATKSAAVVFAPVDSTPPVVTGTTTPAAPNGANGWFTSPVTLTLTATDTQSGVDSITYRAGSGAFTTYSTPIAVPVGSTTYTFRATDGKGNVSGFKTVTVKRDEDAPVASSTAAATTATSATVTVIATDVVSGVASISYRIDSGSWKTYTTPFVITGAGVHTVEFAATDPAGNAGTIKSSQVLVGPDTSAPLLTVATNPTSPDGANGWFTSAVTVSAAATDVSGVAKTEYRVGTGAWAAYTAPISAPAGTTTYGFRATDAKGNVSAIKTVTVKRDNTLPVTAASFNDLGGAGSDPVKVTLSRTDTFSGIGSTWYQIDGGTWTQYSAAFYVEGAGDRVVAYATTDLAGNTETVKTVTVRIASPDTTAPVLVVTTTPEAPTGLNSWFTGTVSLKATATDPAVPSAATAGVKSIEYRVGSGAWTIFSASIAAPVGTTTYSFRATDKAGNVSATHSVVVKRDTVVPVASATYTNGGVGTVPVTLNATDATSGVGKIVYSLDQGPWTTYDAVIPVTGAGSHTLYYSAIDNAGNTSATRTATITVVAPDTTGPTVSAVTSPAAPTGTNGWFKGTAAVSLSLVASDSSGVASREYQVNGGAWKPYTAAISVPAGETTFTYRATDNRGNVSTIGTIVIKRDTAAPVATAAFTNSQVGTVPVTLTATDALSGVAAITYSLDQGAWTAYTGPIPVTGKGTHTISYTATDKAGNVSAAKSASITVK</sequence>
<evidence type="ECO:0000256" key="5">
    <source>
        <dbReference type="ARBA" id="ARBA00023295"/>
    </source>
</evidence>
<feature type="domain" description="BIG2" evidence="7">
    <location>
        <begin position="982"/>
        <end position="1059"/>
    </location>
</feature>
<keyword evidence="9" id="KW-1185">Reference proteome</keyword>
<dbReference type="PANTHER" id="PTHR34983">
    <property type="entry name" value="ARABINOGALACTAN ENDO-BETA-1,4-GALACTANASE A"/>
    <property type="match status" value="1"/>
</dbReference>
<feature type="domain" description="BIG2" evidence="7">
    <location>
        <begin position="1067"/>
        <end position="1144"/>
    </location>
</feature>
<dbReference type="SUPFAM" id="SSF51445">
    <property type="entry name" value="(Trans)glycosidases"/>
    <property type="match status" value="1"/>
</dbReference>
<dbReference type="PANTHER" id="PTHR34983:SF1">
    <property type="entry name" value="ARABINOGALACTAN ENDO-BETA-1,4-GALACTANASE A"/>
    <property type="match status" value="1"/>
</dbReference>
<feature type="domain" description="BIG2" evidence="7">
    <location>
        <begin position="1468"/>
        <end position="1550"/>
    </location>
</feature>
<dbReference type="SMART" id="SM00635">
    <property type="entry name" value="BID_2"/>
    <property type="match status" value="7"/>
</dbReference>
<dbReference type="InterPro" id="IPR017853">
    <property type="entry name" value="GH"/>
</dbReference>
<dbReference type="Pfam" id="PF07523">
    <property type="entry name" value="Big_3"/>
    <property type="match status" value="1"/>
</dbReference>
<feature type="domain" description="BIG2" evidence="7">
    <location>
        <begin position="1173"/>
        <end position="1241"/>
    </location>
</feature>
<proteinExistence type="inferred from homology"/>
<evidence type="ECO:0000256" key="3">
    <source>
        <dbReference type="ARBA" id="ARBA00012556"/>
    </source>
</evidence>
<dbReference type="InterPro" id="IPR003343">
    <property type="entry name" value="Big_2"/>
</dbReference>
<evidence type="ECO:0000313" key="8">
    <source>
        <dbReference type="EMBL" id="GAA1972221.1"/>
    </source>
</evidence>
<dbReference type="Proteomes" id="UP001500326">
    <property type="component" value="Unassembled WGS sequence"/>
</dbReference>
<reference evidence="9" key="1">
    <citation type="journal article" date="2019" name="Int. J. Syst. Evol. Microbiol.">
        <title>The Global Catalogue of Microorganisms (GCM) 10K type strain sequencing project: providing services to taxonomists for standard genome sequencing and annotation.</title>
        <authorList>
            <consortium name="The Broad Institute Genomics Platform"/>
            <consortium name="The Broad Institute Genome Sequencing Center for Infectious Disease"/>
            <person name="Wu L."/>
            <person name="Ma J."/>
        </authorList>
    </citation>
    <scope>NUCLEOTIDE SEQUENCE [LARGE SCALE GENOMIC DNA]</scope>
    <source>
        <strain evidence="9">JCM 14902</strain>
    </source>
</reference>
<name>A0ABP5D0N8_9MICO</name>
<dbReference type="EMBL" id="BAAAOH010000001">
    <property type="protein sequence ID" value="GAA1972221.1"/>
    <property type="molecule type" value="Genomic_DNA"/>
</dbReference>
<dbReference type="InterPro" id="IPR013783">
    <property type="entry name" value="Ig-like_fold"/>
</dbReference>
<keyword evidence="4 6" id="KW-0378">Hydrolase</keyword>
<gene>
    <name evidence="8" type="ORF">GCM10009777_00200</name>
</gene>
<dbReference type="Pfam" id="PF07745">
    <property type="entry name" value="Glyco_hydro_53"/>
    <property type="match status" value="1"/>
</dbReference>
<dbReference type="InterPro" id="IPR022038">
    <property type="entry name" value="Ig-like_bact"/>
</dbReference>
<dbReference type="SUPFAM" id="SSF49373">
    <property type="entry name" value="Invasin/intimin cell-adhesion fragments"/>
    <property type="match status" value="4"/>
</dbReference>
<dbReference type="Gene3D" id="2.60.40.1080">
    <property type="match status" value="6"/>
</dbReference>
<dbReference type="Pfam" id="PF02368">
    <property type="entry name" value="Big_2"/>
    <property type="match status" value="5"/>
</dbReference>
<dbReference type="InterPro" id="IPR011683">
    <property type="entry name" value="Glyco_hydro_53"/>
</dbReference>